<reference evidence="2 3" key="1">
    <citation type="journal article" date="2014" name="Int. J. Syst. Evol. Microbiol.">
        <title>Complete genome sequence of Corynebacterium casei LMG S-19264T (=DSM 44701T), isolated from a smear-ripened cheese.</title>
        <authorList>
            <consortium name="US DOE Joint Genome Institute (JGI-PGF)"/>
            <person name="Walter F."/>
            <person name="Albersmeier A."/>
            <person name="Kalinowski J."/>
            <person name="Ruckert C."/>
        </authorList>
    </citation>
    <scope>NUCLEOTIDE SEQUENCE [LARGE SCALE GENOMIC DNA]</scope>
    <source>
        <strain evidence="2 3">CGMCC 1.15358</strain>
    </source>
</reference>
<gene>
    <name evidence="2" type="ORF">GCM10010989_23820</name>
</gene>
<name>A0A917DLI4_9SPHN</name>
<keyword evidence="3" id="KW-1185">Reference proteome</keyword>
<evidence type="ECO:0000256" key="1">
    <source>
        <dbReference type="SAM" id="SignalP"/>
    </source>
</evidence>
<dbReference type="OrthoDB" id="7619731at2"/>
<evidence type="ECO:0000313" key="3">
    <source>
        <dbReference type="Proteomes" id="UP000598997"/>
    </source>
</evidence>
<organism evidence="2 3">
    <name type="scientific">Croceicoccus pelagius</name>
    <dbReference type="NCBI Taxonomy" id="1703341"/>
    <lineage>
        <taxon>Bacteria</taxon>
        <taxon>Pseudomonadati</taxon>
        <taxon>Pseudomonadota</taxon>
        <taxon>Alphaproteobacteria</taxon>
        <taxon>Sphingomonadales</taxon>
        <taxon>Erythrobacteraceae</taxon>
        <taxon>Croceicoccus</taxon>
    </lineage>
</organism>
<protein>
    <recommendedName>
        <fullName evidence="4">DUF2785 domain-containing protein</fullName>
    </recommendedName>
</protein>
<dbReference type="RefSeq" id="WP_066763880.1">
    <property type="nucleotide sequence ID" value="NZ_BMIO01000007.1"/>
</dbReference>
<evidence type="ECO:0000313" key="2">
    <source>
        <dbReference type="EMBL" id="GGD48792.1"/>
    </source>
</evidence>
<dbReference type="AlphaFoldDB" id="A0A917DLI4"/>
<dbReference type="EMBL" id="BMIO01000007">
    <property type="protein sequence ID" value="GGD48792.1"/>
    <property type="molecule type" value="Genomic_DNA"/>
</dbReference>
<comment type="caution">
    <text evidence="2">The sequence shown here is derived from an EMBL/GenBank/DDBJ whole genome shotgun (WGS) entry which is preliminary data.</text>
</comment>
<feature type="chain" id="PRO_5037793049" description="DUF2785 domain-containing protein" evidence="1">
    <location>
        <begin position="20"/>
        <end position="285"/>
    </location>
</feature>
<dbReference type="Proteomes" id="UP000598997">
    <property type="component" value="Unassembled WGS sequence"/>
</dbReference>
<proteinExistence type="predicted"/>
<keyword evidence="1" id="KW-0732">Signal</keyword>
<sequence length="285" mass="30986">MPISLLVAAAVAACPLVNADTDFDAVEAIVTGSREDMAGMVTCLGEPDPAVRDEGAFSAFVTALRAGRMTVEKRADLIDLLAEAASPAIEGHDEAGFMGPFAVLVMAEVARTDRIEPWLDKDERYRLARFAALYLESITDYRGFVPGEGWRHGVAHGADLMMQLALNPDLDPEAGKGMLAAIHQKVAPSSHAYRFGEPARMARPVIYLAAREVMTDEEWGLWFDTLYSEEEAARGNRYADEVALIRMHNARAFALEIMAISGRLGDSPVVTLADHAQRIVSRTGP</sequence>
<accession>A0A917DLI4</accession>
<dbReference type="Pfam" id="PF10978">
    <property type="entry name" value="DUF2785"/>
    <property type="match status" value="1"/>
</dbReference>
<dbReference type="InterPro" id="IPR021247">
    <property type="entry name" value="DUF2785"/>
</dbReference>
<evidence type="ECO:0008006" key="4">
    <source>
        <dbReference type="Google" id="ProtNLM"/>
    </source>
</evidence>
<feature type="signal peptide" evidence="1">
    <location>
        <begin position="1"/>
        <end position="19"/>
    </location>
</feature>